<feature type="transmembrane region" description="Helical" evidence="7">
    <location>
        <begin position="419"/>
        <end position="438"/>
    </location>
</feature>
<feature type="transmembrane region" description="Helical" evidence="7">
    <location>
        <begin position="111"/>
        <end position="132"/>
    </location>
</feature>
<comment type="caution">
    <text evidence="9">The sequence shown here is derived from an EMBL/GenBank/DDBJ whole genome shotgun (WGS) entry which is preliminary data.</text>
</comment>
<reference evidence="9" key="1">
    <citation type="submission" date="2023-07" db="EMBL/GenBank/DDBJ databases">
        <title>Black Yeasts Isolated from many extreme environments.</title>
        <authorList>
            <person name="Coleine C."/>
            <person name="Stajich J.E."/>
            <person name="Selbmann L."/>
        </authorList>
    </citation>
    <scope>NUCLEOTIDE SEQUENCE</scope>
    <source>
        <strain evidence="9">CCFEE 5485</strain>
    </source>
</reference>
<proteinExistence type="inferred from homology"/>
<keyword evidence="4 7" id="KW-1133">Transmembrane helix</keyword>
<protein>
    <recommendedName>
        <fullName evidence="8">Major facilitator superfamily (MFS) profile domain-containing protein</fullName>
    </recommendedName>
</protein>
<feature type="transmembrane region" description="Helical" evidence="7">
    <location>
        <begin position="444"/>
        <end position="472"/>
    </location>
</feature>
<evidence type="ECO:0000313" key="9">
    <source>
        <dbReference type="EMBL" id="KAK3678914.1"/>
    </source>
</evidence>
<dbReference type="GO" id="GO:0005886">
    <property type="term" value="C:plasma membrane"/>
    <property type="evidence" value="ECO:0007669"/>
    <property type="project" value="TreeGrafter"/>
</dbReference>
<gene>
    <name evidence="9" type="ORF">LTR78_001367</name>
</gene>
<dbReference type="InterPro" id="IPR020846">
    <property type="entry name" value="MFS_dom"/>
</dbReference>
<feature type="transmembrane region" description="Helical" evidence="7">
    <location>
        <begin position="484"/>
        <end position="505"/>
    </location>
</feature>
<feature type="region of interest" description="Disordered" evidence="6">
    <location>
        <begin position="62"/>
        <end position="95"/>
    </location>
</feature>
<feature type="transmembrane region" description="Helical" evidence="7">
    <location>
        <begin position="175"/>
        <end position="193"/>
    </location>
</feature>
<evidence type="ECO:0000256" key="1">
    <source>
        <dbReference type="ARBA" id="ARBA00004141"/>
    </source>
</evidence>
<dbReference type="PANTHER" id="PTHR23502:SF182">
    <property type="entry name" value="POLYAMINE TRANSPORTER, PUTATIVE-RELATED"/>
    <property type="match status" value="1"/>
</dbReference>
<feature type="transmembrane region" description="Helical" evidence="7">
    <location>
        <begin position="264"/>
        <end position="284"/>
    </location>
</feature>
<dbReference type="EMBL" id="JAUTXT010000003">
    <property type="protein sequence ID" value="KAK3678914.1"/>
    <property type="molecule type" value="Genomic_DNA"/>
</dbReference>
<comment type="similarity">
    <text evidence="2">Belongs to the major facilitator superfamily.</text>
</comment>
<dbReference type="InterPro" id="IPR011701">
    <property type="entry name" value="MFS"/>
</dbReference>
<feature type="transmembrane region" description="Helical" evidence="7">
    <location>
        <begin position="369"/>
        <end position="393"/>
    </location>
</feature>
<evidence type="ECO:0000256" key="5">
    <source>
        <dbReference type="ARBA" id="ARBA00023136"/>
    </source>
</evidence>
<name>A0AAE1C5J5_9PEZI</name>
<keyword evidence="3 7" id="KW-0812">Transmembrane</keyword>
<dbReference type="InterPro" id="IPR036259">
    <property type="entry name" value="MFS_trans_sf"/>
</dbReference>
<dbReference type="CDD" id="cd17323">
    <property type="entry name" value="MFS_Tpo1_MDR_like"/>
    <property type="match status" value="1"/>
</dbReference>
<evidence type="ECO:0000256" key="7">
    <source>
        <dbReference type="SAM" id="Phobius"/>
    </source>
</evidence>
<evidence type="ECO:0000256" key="3">
    <source>
        <dbReference type="ARBA" id="ARBA00022692"/>
    </source>
</evidence>
<feature type="transmembrane region" description="Helical" evidence="7">
    <location>
        <begin position="335"/>
        <end position="357"/>
    </location>
</feature>
<feature type="compositionally biased region" description="Basic and acidic residues" evidence="6">
    <location>
        <begin position="62"/>
        <end position="71"/>
    </location>
</feature>
<feature type="transmembrane region" description="Helical" evidence="7">
    <location>
        <begin position="205"/>
        <end position="225"/>
    </location>
</feature>
<dbReference type="SUPFAM" id="SSF103473">
    <property type="entry name" value="MFS general substrate transporter"/>
    <property type="match status" value="1"/>
</dbReference>
<feature type="transmembrane region" description="Helical" evidence="7">
    <location>
        <begin position="511"/>
        <end position="533"/>
    </location>
</feature>
<organism evidence="9 10">
    <name type="scientific">Recurvomyces mirabilis</name>
    <dbReference type="NCBI Taxonomy" id="574656"/>
    <lineage>
        <taxon>Eukaryota</taxon>
        <taxon>Fungi</taxon>
        <taxon>Dikarya</taxon>
        <taxon>Ascomycota</taxon>
        <taxon>Pezizomycotina</taxon>
        <taxon>Dothideomycetes</taxon>
        <taxon>Dothideomycetidae</taxon>
        <taxon>Mycosphaerellales</taxon>
        <taxon>Teratosphaeriaceae</taxon>
        <taxon>Recurvomyces</taxon>
    </lineage>
</organism>
<feature type="compositionally biased region" description="Basic and acidic residues" evidence="6">
    <location>
        <begin position="1"/>
        <end position="11"/>
    </location>
</feature>
<keyword evidence="5 7" id="KW-0472">Membrane</keyword>
<dbReference type="PROSITE" id="PS50850">
    <property type="entry name" value="MFS"/>
    <property type="match status" value="1"/>
</dbReference>
<sequence length="551" mass="60392">MDHSKVHDQPHTDGTVPHSTDKPHHGWTGHTENPDAFRAEEESIMEAIEVDSPVASIHQVHESTDLEKSATKETQTTHEPVTRTMTAQDWSGPDDPDNPQNWTLFKRAMHIFPIAFLSFAVTAGSSMITPATPEIARHFEVSRTASILSLSLFVLGLGLGPTIAAPLSEKFGRSAVYKSIGPVYMLFIVGSGFTKSFGGLLVCRLLAGMAGGPVLAVGAGTNADLFPPQTRAVSSTFYVMAPFLGPALGPVIGGFAAQFKGYKWTQWCTIFIAIASYAFILPMHETYKKIILKRRAKKLGIAPPPAPQLSALGYAKMLLTITIARPVTMLCTEPIVFFLSLYTAFTFSVLFAFFAAFPYTFESVYHFQTWQYGLTFLGIGIGVLLAAASAIFIDRTVYMKKHHQAVKEGRRQARPEHRLYAAMIGAFGVPVGLFWFAWSARQDVHWIVPVIGGIPFAWGNLMIFVSAALYLIDVYGPMNGASAMAANGLARYGLGAAFPLFAFQMYQRLGIGWATSLLGFISLGLLPIPFVFFKFGPTIRAKSRYETMKFD</sequence>
<dbReference type="PANTHER" id="PTHR23502">
    <property type="entry name" value="MAJOR FACILITATOR SUPERFAMILY"/>
    <property type="match status" value="1"/>
</dbReference>
<dbReference type="GO" id="GO:0015606">
    <property type="term" value="F:spermidine transmembrane transporter activity"/>
    <property type="evidence" value="ECO:0007669"/>
    <property type="project" value="TreeGrafter"/>
</dbReference>
<evidence type="ECO:0000313" key="10">
    <source>
        <dbReference type="Proteomes" id="UP001274830"/>
    </source>
</evidence>
<feature type="transmembrane region" description="Helical" evidence="7">
    <location>
        <begin position="144"/>
        <end position="163"/>
    </location>
</feature>
<keyword evidence="10" id="KW-1185">Reference proteome</keyword>
<dbReference type="FunFam" id="1.20.1250.20:FF:000082">
    <property type="entry name" value="MFS multidrug transporter, putative"/>
    <property type="match status" value="1"/>
</dbReference>
<feature type="compositionally biased region" description="Polar residues" evidence="6">
    <location>
        <begin position="72"/>
        <end position="89"/>
    </location>
</feature>
<feature type="domain" description="Major facilitator superfamily (MFS) profile" evidence="8">
    <location>
        <begin position="110"/>
        <end position="539"/>
    </location>
</feature>
<evidence type="ECO:0000256" key="6">
    <source>
        <dbReference type="SAM" id="MobiDB-lite"/>
    </source>
</evidence>
<dbReference type="Gene3D" id="1.20.1250.20">
    <property type="entry name" value="MFS general substrate transporter like domains"/>
    <property type="match status" value="1"/>
</dbReference>
<dbReference type="GO" id="GO:0000297">
    <property type="term" value="F:spermine transmembrane transporter activity"/>
    <property type="evidence" value="ECO:0007669"/>
    <property type="project" value="TreeGrafter"/>
</dbReference>
<comment type="subcellular location">
    <subcellularLocation>
        <location evidence="1">Membrane</location>
        <topology evidence="1">Multi-pass membrane protein</topology>
    </subcellularLocation>
</comment>
<evidence type="ECO:0000259" key="8">
    <source>
        <dbReference type="PROSITE" id="PS50850"/>
    </source>
</evidence>
<dbReference type="Pfam" id="PF07690">
    <property type="entry name" value="MFS_1"/>
    <property type="match status" value="1"/>
</dbReference>
<feature type="region of interest" description="Disordered" evidence="6">
    <location>
        <begin position="1"/>
        <end position="33"/>
    </location>
</feature>
<evidence type="ECO:0000256" key="2">
    <source>
        <dbReference type="ARBA" id="ARBA00008335"/>
    </source>
</evidence>
<dbReference type="AlphaFoldDB" id="A0AAE1C5J5"/>
<evidence type="ECO:0000256" key="4">
    <source>
        <dbReference type="ARBA" id="ARBA00022989"/>
    </source>
</evidence>
<accession>A0AAE1C5J5</accession>
<feature type="transmembrane region" description="Helical" evidence="7">
    <location>
        <begin position="237"/>
        <end position="258"/>
    </location>
</feature>
<dbReference type="Proteomes" id="UP001274830">
    <property type="component" value="Unassembled WGS sequence"/>
</dbReference>